<organism evidence="4 5">
    <name type="scientific">Paracidovorax valerianellae</name>
    <dbReference type="NCBI Taxonomy" id="187868"/>
    <lineage>
        <taxon>Bacteria</taxon>
        <taxon>Pseudomonadati</taxon>
        <taxon>Pseudomonadota</taxon>
        <taxon>Betaproteobacteria</taxon>
        <taxon>Burkholderiales</taxon>
        <taxon>Comamonadaceae</taxon>
        <taxon>Paracidovorax</taxon>
    </lineage>
</organism>
<dbReference type="InterPro" id="IPR025570">
    <property type="entry name" value="DUF4337"/>
</dbReference>
<feature type="compositionally biased region" description="Gly residues" evidence="2">
    <location>
        <begin position="28"/>
        <end position="40"/>
    </location>
</feature>
<keyword evidence="3" id="KW-1133">Transmembrane helix</keyword>
<evidence type="ECO:0000256" key="3">
    <source>
        <dbReference type="SAM" id="Phobius"/>
    </source>
</evidence>
<accession>A0A1G6LSI9</accession>
<evidence type="ECO:0008006" key="6">
    <source>
        <dbReference type="Google" id="ProtNLM"/>
    </source>
</evidence>
<keyword evidence="3" id="KW-0812">Transmembrane</keyword>
<dbReference type="AlphaFoldDB" id="A0A1G6LSI9"/>
<keyword evidence="5" id="KW-1185">Reference proteome</keyword>
<keyword evidence="1" id="KW-0175">Coiled coil</keyword>
<reference evidence="4 5" key="1">
    <citation type="submission" date="2016-10" db="EMBL/GenBank/DDBJ databases">
        <authorList>
            <person name="de Groot N.N."/>
        </authorList>
    </citation>
    <scope>NUCLEOTIDE SEQUENCE [LARGE SCALE GENOMIC DNA]</scope>
    <source>
        <strain evidence="4 5">DSM 16619</strain>
    </source>
</reference>
<evidence type="ECO:0000313" key="4">
    <source>
        <dbReference type="EMBL" id="SDC45656.1"/>
    </source>
</evidence>
<feature type="transmembrane region" description="Helical" evidence="3">
    <location>
        <begin position="188"/>
        <end position="206"/>
    </location>
</feature>
<keyword evidence="3" id="KW-0472">Membrane</keyword>
<feature type="region of interest" description="Disordered" evidence="2">
    <location>
        <begin position="1"/>
        <end position="41"/>
    </location>
</feature>
<dbReference type="STRING" id="187868.SAMN05192589_102235"/>
<dbReference type="OrthoDB" id="9806096at2"/>
<gene>
    <name evidence="4" type="ORF">SAMN05192589_102235</name>
</gene>
<feature type="coiled-coil region" evidence="1">
    <location>
        <begin position="116"/>
        <end position="143"/>
    </location>
</feature>
<evidence type="ECO:0000256" key="1">
    <source>
        <dbReference type="SAM" id="Coils"/>
    </source>
</evidence>
<proteinExistence type="predicted"/>
<name>A0A1G6LSI9_9BURK</name>
<dbReference type="EMBL" id="FMZC01000002">
    <property type="protein sequence ID" value="SDC45656.1"/>
    <property type="molecule type" value="Genomic_DNA"/>
</dbReference>
<evidence type="ECO:0000313" key="5">
    <source>
        <dbReference type="Proteomes" id="UP000198781"/>
    </source>
</evidence>
<sequence length="208" mass="22497">MSSGGFHVHGPHDHAVEHASQGHDAHGGHQGSHGGAGHEGGFSTTSKIAMFTAIVATVGAIFSYMGGATQANAGLLKNDAAIRKTEASNQWNYFQSKSTKQSLTEMARDLAPDDRKAGYQTKLDRYETEKNEIKGQAEKLERESLDFDHQSEAQMHQHHRWAQATTALQVAIALAAIALLTRKKWLEYGMYGVAAIGLGVGTMAFLHL</sequence>
<dbReference type="Pfam" id="PF14235">
    <property type="entry name" value="DUF4337"/>
    <property type="match status" value="1"/>
</dbReference>
<feature type="compositionally biased region" description="Basic and acidic residues" evidence="2">
    <location>
        <begin position="10"/>
        <end position="27"/>
    </location>
</feature>
<protein>
    <recommendedName>
        <fullName evidence="6">DUF4337 domain-containing protein</fullName>
    </recommendedName>
</protein>
<evidence type="ECO:0000256" key="2">
    <source>
        <dbReference type="SAM" id="MobiDB-lite"/>
    </source>
</evidence>
<dbReference type="Proteomes" id="UP000198781">
    <property type="component" value="Unassembled WGS sequence"/>
</dbReference>
<dbReference type="RefSeq" id="WP_092740504.1">
    <property type="nucleotide sequence ID" value="NZ_FMZC01000002.1"/>
</dbReference>
<feature type="transmembrane region" description="Helical" evidence="3">
    <location>
        <begin position="48"/>
        <end position="67"/>
    </location>
</feature>